<feature type="transmembrane region" description="Helical" evidence="2">
    <location>
        <begin position="109"/>
        <end position="131"/>
    </location>
</feature>
<dbReference type="InterPro" id="IPR027381">
    <property type="entry name" value="LytR/CpsA/Psr_C"/>
</dbReference>
<organism evidence="4 5">
    <name type="scientific">Candidatus Amesbacteria bacterium RIFCSPLOWO2_01_FULL_48_25</name>
    <dbReference type="NCBI Taxonomy" id="1797259"/>
    <lineage>
        <taxon>Bacteria</taxon>
        <taxon>Candidatus Amesiibacteriota</taxon>
    </lineage>
</organism>
<gene>
    <name evidence="4" type="ORF">A2989_03385</name>
</gene>
<comment type="caution">
    <text evidence="4">The sequence shown here is derived from an EMBL/GenBank/DDBJ whole genome shotgun (WGS) entry which is preliminary data.</text>
</comment>
<name>A0A1F4ZBX4_9BACT</name>
<accession>A0A1F4ZBX4</accession>
<keyword evidence="2" id="KW-0472">Membrane</keyword>
<evidence type="ECO:0000313" key="4">
    <source>
        <dbReference type="EMBL" id="OGD03698.1"/>
    </source>
</evidence>
<reference evidence="4 5" key="1">
    <citation type="journal article" date="2016" name="Nat. Commun.">
        <title>Thousands of microbial genomes shed light on interconnected biogeochemical processes in an aquifer system.</title>
        <authorList>
            <person name="Anantharaman K."/>
            <person name="Brown C.T."/>
            <person name="Hug L.A."/>
            <person name="Sharon I."/>
            <person name="Castelle C.J."/>
            <person name="Probst A.J."/>
            <person name="Thomas B.C."/>
            <person name="Singh A."/>
            <person name="Wilkins M.J."/>
            <person name="Karaoz U."/>
            <person name="Brodie E.L."/>
            <person name="Williams K.H."/>
            <person name="Hubbard S.S."/>
            <person name="Banfield J.F."/>
        </authorList>
    </citation>
    <scope>NUCLEOTIDE SEQUENCE [LARGE SCALE GENOMIC DNA]</scope>
</reference>
<dbReference type="Proteomes" id="UP000177080">
    <property type="component" value="Unassembled WGS sequence"/>
</dbReference>
<proteinExistence type="predicted"/>
<feature type="compositionally biased region" description="Polar residues" evidence="1">
    <location>
        <begin position="29"/>
        <end position="38"/>
    </location>
</feature>
<feature type="compositionally biased region" description="Basic and acidic residues" evidence="1">
    <location>
        <begin position="9"/>
        <end position="23"/>
    </location>
</feature>
<evidence type="ECO:0000256" key="1">
    <source>
        <dbReference type="SAM" id="MobiDB-lite"/>
    </source>
</evidence>
<evidence type="ECO:0000313" key="5">
    <source>
        <dbReference type="Proteomes" id="UP000177080"/>
    </source>
</evidence>
<dbReference type="AlphaFoldDB" id="A0A1F4ZBX4"/>
<dbReference type="Pfam" id="PF13399">
    <property type="entry name" value="LytR_C"/>
    <property type="match status" value="1"/>
</dbReference>
<dbReference type="Gene3D" id="3.30.70.2390">
    <property type="match status" value="1"/>
</dbReference>
<dbReference type="EMBL" id="MEXN01000005">
    <property type="protein sequence ID" value="OGD03698.1"/>
    <property type="molecule type" value="Genomic_DNA"/>
</dbReference>
<keyword evidence="2" id="KW-0812">Transmembrane</keyword>
<evidence type="ECO:0000259" key="3">
    <source>
        <dbReference type="Pfam" id="PF13399"/>
    </source>
</evidence>
<feature type="domain" description="LytR/CpsA/Psr regulator C-terminal" evidence="3">
    <location>
        <begin position="172"/>
        <end position="261"/>
    </location>
</feature>
<protein>
    <recommendedName>
        <fullName evidence="3">LytR/CpsA/Psr regulator C-terminal domain-containing protein</fullName>
    </recommendedName>
</protein>
<dbReference type="STRING" id="1797259.A2989_03385"/>
<feature type="region of interest" description="Disordered" evidence="1">
    <location>
        <begin position="1"/>
        <end position="38"/>
    </location>
</feature>
<evidence type="ECO:0000256" key="2">
    <source>
        <dbReference type="SAM" id="Phobius"/>
    </source>
</evidence>
<sequence length="262" mass="26798">MPARKKVIKKEEEESKPEVRLETAVEGTPASSTTDEYAATSVTELGKASAGSVPEVAHAVTVGDLARVTEPEAVTSAPAVTTATPSTTQMPVVMPEVEMASAKGGGWNWLGVVVAFLGGAAIGGLGGYAAWGSGLLAKLIKAPAAVVMTKGGTETAPTAAPSPTMATVAREDLKVQVLNGSGVRGAAGVAGGYLESLGYSIADVGNAPDSDFEETVVRIKSDKKTYWEMLKADLGGKYTVVAQVESLEEGSLYDVVVIVGKK</sequence>
<keyword evidence="2" id="KW-1133">Transmembrane helix</keyword>